<feature type="region of interest" description="Disordered" evidence="1">
    <location>
        <begin position="1"/>
        <end position="53"/>
    </location>
</feature>
<organism evidence="2 3">
    <name type="scientific">Dreissena polymorpha</name>
    <name type="common">Zebra mussel</name>
    <name type="synonym">Mytilus polymorpha</name>
    <dbReference type="NCBI Taxonomy" id="45954"/>
    <lineage>
        <taxon>Eukaryota</taxon>
        <taxon>Metazoa</taxon>
        <taxon>Spiralia</taxon>
        <taxon>Lophotrochozoa</taxon>
        <taxon>Mollusca</taxon>
        <taxon>Bivalvia</taxon>
        <taxon>Autobranchia</taxon>
        <taxon>Heteroconchia</taxon>
        <taxon>Euheterodonta</taxon>
        <taxon>Imparidentia</taxon>
        <taxon>Neoheterodontei</taxon>
        <taxon>Myida</taxon>
        <taxon>Dreissenoidea</taxon>
        <taxon>Dreissenidae</taxon>
        <taxon>Dreissena</taxon>
    </lineage>
</organism>
<comment type="caution">
    <text evidence="2">The sequence shown here is derived from an EMBL/GenBank/DDBJ whole genome shotgun (WGS) entry which is preliminary data.</text>
</comment>
<accession>A0A9D4F7V6</accession>
<dbReference type="AlphaFoldDB" id="A0A9D4F7V6"/>
<keyword evidence="3" id="KW-1185">Reference proteome</keyword>
<gene>
    <name evidence="2" type="ORF">DPMN_147158</name>
</gene>
<evidence type="ECO:0000313" key="2">
    <source>
        <dbReference type="EMBL" id="KAH3793643.1"/>
    </source>
</evidence>
<feature type="compositionally biased region" description="Basic and acidic residues" evidence="1">
    <location>
        <begin position="27"/>
        <end position="38"/>
    </location>
</feature>
<dbReference type="EMBL" id="JAIWYP010000007">
    <property type="protein sequence ID" value="KAH3793643.1"/>
    <property type="molecule type" value="Genomic_DNA"/>
</dbReference>
<reference evidence="2" key="2">
    <citation type="submission" date="2020-11" db="EMBL/GenBank/DDBJ databases">
        <authorList>
            <person name="McCartney M.A."/>
            <person name="Auch B."/>
            <person name="Kono T."/>
            <person name="Mallez S."/>
            <person name="Becker A."/>
            <person name="Gohl D.M."/>
            <person name="Silverstein K.A.T."/>
            <person name="Koren S."/>
            <person name="Bechman K.B."/>
            <person name="Herman A."/>
            <person name="Abrahante J.E."/>
            <person name="Garbe J."/>
        </authorList>
    </citation>
    <scope>NUCLEOTIDE SEQUENCE</scope>
    <source>
        <strain evidence="2">Duluth1</strain>
        <tissue evidence="2">Whole animal</tissue>
    </source>
</reference>
<reference evidence="2" key="1">
    <citation type="journal article" date="2019" name="bioRxiv">
        <title>The Genome of the Zebra Mussel, Dreissena polymorpha: A Resource for Invasive Species Research.</title>
        <authorList>
            <person name="McCartney M.A."/>
            <person name="Auch B."/>
            <person name="Kono T."/>
            <person name="Mallez S."/>
            <person name="Zhang Y."/>
            <person name="Obille A."/>
            <person name="Becker A."/>
            <person name="Abrahante J.E."/>
            <person name="Garbe J."/>
            <person name="Badalamenti J.P."/>
            <person name="Herman A."/>
            <person name="Mangelson H."/>
            <person name="Liachko I."/>
            <person name="Sullivan S."/>
            <person name="Sone E.D."/>
            <person name="Koren S."/>
            <person name="Silverstein K.A.T."/>
            <person name="Beckman K.B."/>
            <person name="Gohl D.M."/>
        </authorList>
    </citation>
    <scope>NUCLEOTIDE SEQUENCE</scope>
    <source>
        <strain evidence="2">Duluth1</strain>
        <tissue evidence="2">Whole animal</tissue>
    </source>
</reference>
<evidence type="ECO:0000256" key="1">
    <source>
        <dbReference type="SAM" id="MobiDB-lite"/>
    </source>
</evidence>
<dbReference type="Proteomes" id="UP000828390">
    <property type="component" value="Unassembled WGS sequence"/>
</dbReference>
<protein>
    <submittedName>
        <fullName evidence="2">Uncharacterized protein</fullName>
    </submittedName>
</protein>
<proteinExistence type="predicted"/>
<evidence type="ECO:0000313" key="3">
    <source>
        <dbReference type="Proteomes" id="UP000828390"/>
    </source>
</evidence>
<name>A0A9D4F7V6_DREPO</name>
<sequence>MSTADTSGVTDEGEEHQPFTDDALADDAARDWSMRDPPDDQQNNQLPCFDELL</sequence>